<dbReference type="PANTHER" id="PTHR32114:SF2">
    <property type="entry name" value="ABC TRANSPORTER ABCH.3"/>
    <property type="match status" value="1"/>
</dbReference>
<comment type="subunit">
    <text evidence="2">Heterodimer of SbcC and SbcD.</text>
</comment>
<dbReference type="GeneID" id="56392319"/>
<evidence type="ECO:0000256" key="2">
    <source>
        <dbReference type="ARBA" id="ARBA00011322"/>
    </source>
</evidence>
<evidence type="ECO:0000256" key="1">
    <source>
        <dbReference type="ARBA" id="ARBA00006930"/>
    </source>
</evidence>
<keyword evidence="4" id="KW-0175">Coiled coil</keyword>
<evidence type="ECO:0000313" key="7">
    <source>
        <dbReference type="Proteomes" id="UP000648182"/>
    </source>
</evidence>
<dbReference type="SUPFAM" id="SSF52540">
    <property type="entry name" value="P-loop containing nucleoside triphosphate hydrolases"/>
    <property type="match status" value="1"/>
</dbReference>
<evidence type="ECO:0000259" key="5">
    <source>
        <dbReference type="Pfam" id="PF13476"/>
    </source>
</evidence>
<feature type="coiled-coil region" evidence="4">
    <location>
        <begin position="328"/>
        <end position="372"/>
    </location>
</feature>
<dbReference type="RefSeq" id="WP_144460386.1">
    <property type="nucleotide sequence ID" value="NZ_JACSPV010000046.1"/>
</dbReference>
<organism evidence="6 7">
    <name type="scientific">Bacillus norwichensis</name>
    <dbReference type="NCBI Taxonomy" id="2762217"/>
    <lineage>
        <taxon>Bacteria</taxon>
        <taxon>Bacillati</taxon>
        <taxon>Bacillota</taxon>
        <taxon>Bacilli</taxon>
        <taxon>Bacillales</taxon>
        <taxon>Bacillaceae</taxon>
        <taxon>Bacillus</taxon>
    </lineage>
</organism>
<feature type="coiled-coil region" evidence="4">
    <location>
        <begin position="598"/>
        <end position="625"/>
    </location>
</feature>
<dbReference type="InterPro" id="IPR027417">
    <property type="entry name" value="P-loop_NTPase"/>
</dbReference>
<dbReference type="Gene3D" id="3.40.50.300">
    <property type="entry name" value="P-loop containing nucleotide triphosphate hydrolases"/>
    <property type="match status" value="2"/>
</dbReference>
<sequence length="898" mass="105025">MRIEQINIENFRCFKGLNKFNVDGKTIIIFGENGYGKSSIFDAIEWCLTGEIDRFKQPGKGLNKKVIANRQAEEGEKCSVELTIDEVKFIRSFRISENPRESIVVKNLSDKIIAQGKENVEKYIEENIANKNTNKKLLSALIKRSHLLAQDQITDFVLRDNPKDRFNALANIMGYRQLINMAKNLNKVKNNVNQYISSLSQDVSTYNQIIDSKQKEKVEFNLIDFNNQLNRLGINIDQEKEQVQSEIKKKEEILLDSKSKLDSKLSQIQKINNPVKELSYNNLNDSLIHLQSLIQKDREDINRIELLTEKINSENKDITSKITNIEAQNNLFVEKEKLEKEISILDSEIKEYGFLEKDITEQLNQIEHYQNQLFYAQTHLESYLKDQKTIEDSLRIMQSNRLYIEKSKRRISRFNKYLSIFNPLLDNERESTSLNNLNDAIKEVYSYVEKNNKDKVCPVCSTEKENLSQTILDNIERNLYIIQKNSNKISKTNDIVKRINNKINDLTKSISKINNEQKNLKTNLELAKSNIDVVSKNALFNNELFEMSYEKITAELKVSSERINEFNSMKVKYHTITTLKNKLNKYPRTKRSENFLTESDLQSRLKTLDRRKSFLQKQKENKEKIISDNESMFNKNNQILFMLSDILPNDKKDVTIESVFEEIRKERNEITVQIDLIRNVYDTYQKLIKNSSVESSIREYNEVVSKKKKEMENFTQEYNMIDEFRERIYEQVGDKASDLLNKPDSKIQKYFRYLNPVPNVSEVLFDSPNPEELEIILSYKSTSEKSENKINVQHSLSSGQLYVLAISVFLAINEEQTVSKLDFVGIDDPIQNMDDVNQFSVCDVLSTIEKQLIFTTHDWDFLKLYLKKNEHKSDSIQVFLLENKDSLVTNIKKVTFNN</sequence>
<feature type="coiled-coil region" evidence="4">
    <location>
        <begin position="496"/>
        <end position="530"/>
    </location>
</feature>
<accession>A0ABR8VQN8</accession>
<feature type="coiled-coil region" evidence="4">
    <location>
        <begin position="222"/>
        <end position="260"/>
    </location>
</feature>
<reference evidence="6 7" key="1">
    <citation type="submission" date="2020-08" db="EMBL/GenBank/DDBJ databases">
        <title>A Genomic Blueprint of the Chicken Gut Microbiome.</title>
        <authorList>
            <person name="Gilroy R."/>
            <person name="Ravi A."/>
            <person name="Getino M."/>
            <person name="Pursley I."/>
            <person name="Horton D.L."/>
            <person name="Alikhan N.-F."/>
            <person name="Baker D."/>
            <person name="Gharbi K."/>
            <person name="Hall N."/>
            <person name="Watson M."/>
            <person name="Adriaenssens E.M."/>
            <person name="Foster-Nyarko E."/>
            <person name="Jarju S."/>
            <person name="Secka A."/>
            <person name="Antonio M."/>
            <person name="Oren A."/>
            <person name="Chaudhuri R."/>
            <person name="La Ragione R.M."/>
            <person name="Hildebrand F."/>
            <person name="Pallen M.J."/>
        </authorList>
    </citation>
    <scope>NUCLEOTIDE SEQUENCE [LARGE SCALE GENOMIC DNA]</scope>
    <source>
        <strain evidence="6 7">Sa1BUA2</strain>
    </source>
</reference>
<protein>
    <recommendedName>
        <fullName evidence="3">Nuclease SbcCD subunit C</fullName>
    </recommendedName>
</protein>
<dbReference type="Proteomes" id="UP000648182">
    <property type="component" value="Unassembled WGS sequence"/>
</dbReference>
<comment type="similarity">
    <text evidence="1">Belongs to the SMC family. SbcC subfamily.</text>
</comment>
<gene>
    <name evidence="6" type="ORF">H9631_18605</name>
</gene>
<feature type="domain" description="Rad50/SbcC-type AAA" evidence="5">
    <location>
        <begin position="5"/>
        <end position="189"/>
    </location>
</feature>
<dbReference type="Pfam" id="PF13476">
    <property type="entry name" value="AAA_23"/>
    <property type="match status" value="1"/>
</dbReference>
<evidence type="ECO:0000313" key="6">
    <source>
        <dbReference type="EMBL" id="MBD8007078.1"/>
    </source>
</evidence>
<dbReference type="InterPro" id="IPR038729">
    <property type="entry name" value="Rad50/SbcC_AAA"/>
</dbReference>
<dbReference type="PANTHER" id="PTHR32114">
    <property type="entry name" value="ABC TRANSPORTER ABCH.3"/>
    <property type="match status" value="1"/>
</dbReference>
<keyword evidence="7" id="KW-1185">Reference proteome</keyword>
<evidence type="ECO:0000256" key="4">
    <source>
        <dbReference type="SAM" id="Coils"/>
    </source>
</evidence>
<name>A0ABR8VQN8_9BACI</name>
<evidence type="ECO:0000256" key="3">
    <source>
        <dbReference type="ARBA" id="ARBA00013368"/>
    </source>
</evidence>
<comment type="caution">
    <text evidence="6">The sequence shown here is derived from an EMBL/GenBank/DDBJ whole genome shotgun (WGS) entry which is preliminary data.</text>
</comment>
<proteinExistence type="inferred from homology"/>
<dbReference type="EMBL" id="JACSPV010000046">
    <property type="protein sequence ID" value="MBD8007078.1"/>
    <property type="molecule type" value="Genomic_DNA"/>
</dbReference>